<reference evidence="1 2" key="1">
    <citation type="submission" date="2024-09" db="EMBL/GenBank/DDBJ databases">
        <title>Itraconazole resistance in Madurella fahalii resulting from another homologue of gene encoding cytochrome P450 14-alpha sterol demethylase (CYP51).</title>
        <authorList>
            <person name="Yoshioka I."/>
            <person name="Fahal A.H."/>
            <person name="Kaneko S."/>
            <person name="Yaguchi T."/>
        </authorList>
    </citation>
    <scope>NUCLEOTIDE SEQUENCE [LARGE SCALE GENOMIC DNA]</scope>
    <source>
        <strain evidence="1 2">IFM 68171</strain>
    </source>
</reference>
<name>A0ABQ0GGZ3_9PEZI</name>
<dbReference type="EMBL" id="BAAFSV010000004">
    <property type="protein sequence ID" value="GAB1316949.1"/>
    <property type="molecule type" value="Genomic_DNA"/>
</dbReference>
<proteinExistence type="predicted"/>
<dbReference type="GeneID" id="98177902"/>
<keyword evidence="2" id="KW-1185">Reference proteome</keyword>
<accession>A0ABQ0GGZ3</accession>
<evidence type="ECO:0008006" key="3">
    <source>
        <dbReference type="Google" id="ProtNLM"/>
    </source>
</evidence>
<protein>
    <recommendedName>
        <fullName evidence="3">Proteophosphoglycan ppg4</fullName>
    </recommendedName>
</protein>
<organism evidence="1 2">
    <name type="scientific">Madurella fahalii</name>
    <dbReference type="NCBI Taxonomy" id="1157608"/>
    <lineage>
        <taxon>Eukaryota</taxon>
        <taxon>Fungi</taxon>
        <taxon>Dikarya</taxon>
        <taxon>Ascomycota</taxon>
        <taxon>Pezizomycotina</taxon>
        <taxon>Sordariomycetes</taxon>
        <taxon>Sordariomycetidae</taxon>
        <taxon>Sordariales</taxon>
        <taxon>Sordariales incertae sedis</taxon>
        <taxon>Madurella</taxon>
    </lineage>
</organism>
<evidence type="ECO:0000313" key="1">
    <source>
        <dbReference type="EMBL" id="GAB1316949.1"/>
    </source>
</evidence>
<sequence length="379" mass="43140">MDRPISSSQEVGANHPQTFHAFPLLPAEVRSRIWTLALLFPSPWQTSQSLLETPLLHLLPFITLRRSASAEASLADADDYLTSRYGDDWQGSPLAERFRAEAADRCESLVVRYRASRTRLFSPPRGWSAGRGVKEQSSRVAASCEEAKRIWRRLTRRLGGLEGVVDLARDVVCFMPCKSSSHWGLDGYVHERLVPTLRREDAFRVEELDRRKRGAGPDTEIVRAWKEVVPGTVHSREIAVMWRPEMCPRMFFSLDAGLEPVCAAFKRDVIGLPNRHPKLEKIYLVDSGMDFRGLRVPKRLQPTFRGSGASFYEGAGAMAEDWTMTRPKPGQLHVFLWATHLERLFSHALWDSQPERKIHVRVMACVLDWESRVVNRIGA</sequence>
<comment type="caution">
    <text evidence="1">The sequence shown here is derived from an EMBL/GenBank/DDBJ whole genome shotgun (WGS) entry which is preliminary data.</text>
</comment>
<dbReference type="RefSeq" id="XP_070918680.1">
    <property type="nucleotide sequence ID" value="XM_071062579.1"/>
</dbReference>
<gene>
    <name evidence="1" type="ORF">MFIFM68171_07159</name>
</gene>
<evidence type="ECO:0000313" key="2">
    <source>
        <dbReference type="Proteomes" id="UP001628179"/>
    </source>
</evidence>
<dbReference type="Proteomes" id="UP001628179">
    <property type="component" value="Unassembled WGS sequence"/>
</dbReference>